<gene>
    <name evidence="2" type="ORF">MERR_LOCUS33185</name>
    <name evidence="3" type="ORF">MERR_LOCUS33188</name>
</gene>
<evidence type="ECO:0000313" key="3">
    <source>
        <dbReference type="EMBL" id="CAA7045953.1"/>
    </source>
</evidence>
<sequence>MVYQSFCNVCFHKKKPQISSGNLRNDDGTNETGAVFRLETGEPLPIRDQDIADTHRIEIGELNRLKRGFDHHVMESESGYSPTSTRLRLLRLGLETSSP</sequence>
<evidence type="ECO:0000313" key="4">
    <source>
        <dbReference type="Proteomes" id="UP000467841"/>
    </source>
</evidence>
<evidence type="ECO:0000256" key="1">
    <source>
        <dbReference type="SAM" id="MobiDB-lite"/>
    </source>
</evidence>
<reference evidence="3 4" key="1">
    <citation type="submission" date="2020-01" db="EMBL/GenBank/DDBJ databases">
        <authorList>
            <person name="Mishra B."/>
        </authorList>
    </citation>
    <scope>NUCLEOTIDE SEQUENCE [LARGE SCALE GENOMIC DNA]</scope>
</reference>
<name>A0A6D2K8W9_9BRAS</name>
<dbReference type="Proteomes" id="UP000467841">
    <property type="component" value="Unassembled WGS sequence"/>
</dbReference>
<protein>
    <submittedName>
        <fullName evidence="3">Uncharacterized protein</fullName>
    </submittedName>
</protein>
<keyword evidence="4" id="KW-1185">Reference proteome</keyword>
<feature type="region of interest" description="Disordered" evidence="1">
    <location>
        <begin position="17"/>
        <end position="40"/>
    </location>
</feature>
<dbReference type="AlphaFoldDB" id="A0A6D2K8W9"/>
<organism evidence="3 4">
    <name type="scientific">Microthlaspi erraticum</name>
    <dbReference type="NCBI Taxonomy" id="1685480"/>
    <lineage>
        <taxon>Eukaryota</taxon>
        <taxon>Viridiplantae</taxon>
        <taxon>Streptophyta</taxon>
        <taxon>Embryophyta</taxon>
        <taxon>Tracheophyta</taxon>
        <taxon>Spermatophyta</taxon>
        <taxon>Magnoliopsida</taxon>
        <taxon>eudicotyledons</taxon>
        <taxon>Gunneridae</taxon>
        <taxon>Pentapetalae</taxon>
        <taxon>rosids</taxon>
        <taxon>malvids</taxon>
        <taxon>Brassicales</taxon>
        <taxon>Brassicaceae</taxon>
        <taxon>Coluteocarpeae</taxon>
        <taxon>Microthlaspi</taxon>
    </lineage>
</organism>
<dbReference type="EMBL" id="CACVBM020001334">
    <property type="protein sequence ID" value="CAA7045950.1"/>
    <property type="molecule type" value="Genomic_DNA"/>
</dbReference>
<proteinExistence type="predicted"/>
<evidence type="ECO:0000313" key="2">
    <source>
        <dbReference type="EMBL" id="CAA7045950.1"/>
    </source>
</evidence>
<accession>A0A6D2K8W9</accession>
<dbReference type="EMBL" id="CACVBM020001334">
    <property type="protein sequence ID" value="CAA7045953.1"/>
    <property type="molecule type" value="Genomic_DNA"/>
</dbReference>